<sequence length="67" mass="7477">MTKAKTPRTRSPRGVLSDKPVCVRLLPAERQKLERLALQENRSVSSLARLVLLEGLAVYESRSSRAS</sequence>
<proteinExistence type="predicted"/>
<evidence type="ECO:0000313" key="1">
    <source>
        <dbReference type="EMBL" id="SCU94412.1"/>
    </source>
</evidence>
<gene>
    <name evidence="1" type="ORF">CNECB9_5260042</name>
</gene>
<name>A0A1K0J195_CUPNE</name>
<evidence type="ECO:0008006" key="2">
    <source>
        <dbReference type="Google" id="ProtNLM"/>
    </source>
</evidence>
<accession>A0A1K0J195</accession>
<protein>
    <recommendedName>
        <fullName evidence="2">CopG-like ribbon-helix-helix domain-containing protein</fullName>
    </recommendedName>
</protein>
<dbReference type="AlphaFoldDB" id="A0A1K0J195"/>
<dbReference type="RefSeq" id="WP_340529477.1">
    <property type="nucleotide sequence ID" value="NZ_FMSH01000475.1"/>
</dbReference>
<organism evidence="1">
    <name type="scientific">Cupriavidus necator</name>
    <name type="common">Alcaligenes eutrophus</name>
    <name type="synonym">Ralstonia eutropha</name>
    <dbReference type="NCBI Taxonomy" id="106590"/>
    <lineage>
        <taxon>Bacteria</taxon>
        <taxon>Pseudomonadati</taxon>
        <taxon>Pseudomonadota</taxon>
        <taxon>Betaproteobacteria</taxon>
        <taxon>Burkholderiales</taxon>
        <taxon>Burkholderiaceae</taxon>
        <taxon>Cupriavidus</taxon>
    </lineage>
</organism>
<dbReference type="EMBL" id="FMSH01000475">
    <property type="protein sequence ID" value="SCU94412.1"/>
    <property type="molecule type" value="Genomic_DNA"/>
</dbReference>
<reference evidence="1" key="1">
    <citation type="submission" date="2016-09" db="EMBL/GenBank/DDBJ databases">
        <authorList>
            <person name="Capua I."/>
            <person name="De Benedictis P."/>
            <person name="Joannis T."/>
            <person name="Lombin L.H."/>
            <person name="Cattoli G."/>
        </authorList>
    </citation>
    <scope>NUCLEOTIDE SEQUENCE</scope>
    <source>
        <strain evidence="1">B9</strain>
    </source>
</reference>